<evidence type="ECO:0000259" key="1">
    <source>
        <dbReference type="PROSITE" id="PS51186"/>
    </source>
</evidence>
<dbReference type="PANTHER" id="PTHR43792">
    <property type="entry name" value="GNAT FAMILY, PUTATIVE (AFU_ORTHOLOGUE AFUA_3G00765)-RELATED-RELATED"/>
    <property type="match status" value="1"/>
</dbReference>
<evidence type="ECO:0000313" key="2">
    <source>
        <dbReference type="EMBL" id="QXJ20009.1"/>
    </source>
</evidence>
<dbReference type="Proteomes" id="UP001049518">
    <property type="component" value="Chromosome"/>
</dbReference>
<reference evidence="2" key="1">
    <citation type="submission" date="2020-07" db="EMBL/GenBank/DDBJ databases">
        <authorList>
            <person name="Tarantini F.S."/>
            <person name="Hong K.W."/>
            <person name="Chan K.G."/>
        </authorList>
    </citation>
    <scope>NUCLEOTIDE SEQUENCE</scope>
    <source>
        <strain evidence="2">32-07</strain>
    </source>
</reference>
<dbReference type="Gene3D" id="3.40.630.30">
    <property type="match status" value="1"/>
</dbReference>
<accession>A0ABX8QMP2</accession>
<dbReference type="PANTHER" id="PTHR43792:SF1">
    <property type="entry name" value="N-ACETYLTRANSFERASE DOMAIN-CONTAINING PROTEIN"/>
    <property type="match status" value="1"/>
</dbReference>
<gene>
    <name evidence="2" type="ORF">AGRA3207_000636</name>
</gene>
<sequence length="192" mass="20573">MSEVLRTGRLALHPVSMGDHRALLAHWTGPLVRRHLFDDKVISPVQVTEIIAASQRDFAIEGYGLWGLRPGPRGGADPRGGPLVGVAGLRRHDGPVHSAVDVEILYSLEPDRWGQGLAVEASRAVLGYAFEVVGLHRITAEIDTGNTTSAAVAEQLGMRPWRAGPDGPDGASYVAADRTHWLGSRRGIDAVP</sequence>
<keyword evidence="3" id="KW-1185">Reference proteome</keyword>
<name>A0ABX8QMP2_9ACTN</name>
<dbReference type="SUPFAM" id="SSF55729">
    <property type="entry name" value="Acyl-CoA N-acyltransferases (Nat)"/>
    <property type="match status" value="1"/>
</dbReference>
<dbReference type="InterPro" id="IPR016181">
    <property type="entry name" value="Acyl_CoA_acyltransferase"/>
</dbReference>
<feature type="domain" description="N-acetyltransferase" evidence="1">
    <location>
        <begin position="34"/>
        <end position="179"/>
    </location>
</feature>
<organism evidence="2 3">
    <name type="scientific">Actinomadura graeca</name>
    <dbReference type="NCBI Taxonomy" id="2750812"/>
    <lineage>
        <taxon>Bacteria</taxon>
        <taxon>Bacillati</taxon>
        <taxon>Actinomycetota</taxon>
        <taxon>Actinomycetes</taxon>
        <taxon>Streptosporangiales</taxon>
        <taxon>Thermomonosporaceae</taxon>
        <taxon>Actinomadura</taxon>
    </lineage>
</organism>
<dbReference type="EMBL" id="CP059572">
    <property type="protein sequence ID" value="QXJ20009.1"/>
    <property type="molecule type" value="Genomic_DNA"/>
</dbReference>
<dbReference type="InterPro" id="IPR051531">
    <property type="entry name" value="N-acetyltransferase"/>
</dbReference>
<dbReference type="PROSITE" id="PS51186">
    <property type="entry name" value="GNAT"/>
    <property type="match status" value="1"/>
</dbReference>
<protein>
    <submittedName>
        <fullName evidence="2">GNAT family N-acetyltransferase</fullName>
    </submittedName>
</protein>
<dbReference type="InterPro" id="IPR000182">
    <property type="entry name" value="GNAT_dom"/>
</dbReference>
<evidence type="ECO:0000313" key="3">
    <source>
        <dbReference type="Proteomes" id="UP001049518"/>
    </source>
</evidence>
<dbReference type="RefSeq" id="WP_231333054.1">
    <property type="nucleotide sequence ID" value="NZ_CP059572.1"/>
</dbReference>
<dbReference type="Pfam" id="PF13302">
    <property type="entry name" value="Acetyltransf_3"/>
    <property type="match status" value="1"/>
</dbReference>
<proteinExistence type="predicted"/>